<name>A0A9N9TI30_PHYSR</name>
<feature type="region of interest" description="Disordered" evidence="8">
    <location>
        <begin position="59"/>
        <end position="104"/>
    </location>
</feature>
<gene>
    <name evidence="9" type="ORF">PHYEVI_LOCUS2066</name>
</gene>
<dbReference type="GO" id="GO:0006364">
    <property type="term" value="P:rRNA processing"/>
    <property type="evidence" value="ECO:0007669"/>
    <property type="project" value="UniProtKB-KW"/>
</dbReference>
<dbReference type="EMBL" id="OU900104">
    <property type="protein sequence ID" value="CAG9855620.1"/>
    <property type="molecule type" value="Genomic_DNA"/>
</dbReference>
<dbReference type="InterPro" id="IPR036322">
    <property type="entry name" value="WD40_repeat_dom_sf"/>
</dbReference>
<feature type="compositionally biased region" description="Basic and acidic residues" evidence="8">
    <location>
        <begin position="32"/>
        <end position="43"/>
    </location>
</feature>
<dbReference type="Gene3D" id="2.130.10.10">
    <property type="entry name" value="YVTN repeat-like/Quinoprotein amine dehydrogenase"/>
    <property type="match status" value="1"/>
</dbReference>
<dbReference type="PANTHER" id="PTHR18359">
    <property type="entry name" value="WD-REPEAT PROTEIN-RELATED"/>
    <property type="match status" value="1"/>
</dbReference>
<keyword evidence="3 7" id="KW-0853">WD repeat</keyword>
<keyword evidence="10" id="KW-1185">Reference proteome</keyword>
<dbReference type="InterPro" id="IPR015943">
    <property type="entry name" value="WD40/YVTN_repeat-like_dom_sf"/>
</dbReference>
<dbReference type="InterPro" id="IPR045161">
    <property type="entry name" value="Utp18"/>
</dbReference>
<keyword evidence="2" id="KW-0698">rRNA processing</keyword>
<evidence type="ECO:0000256" key="1">
    <source>
        <dbReference type="ARBA" id="ARBA00004604"/>
    </source>
</evidence>
<proteinExistence type="inferred from homology"/>
<dbReference type="InterPro" id="IPR001680">
    <property type="entry name" value="WD40_rpt"/>
</dbReference>
<sequence length="498" mass="55133">MSKIKQNRKRKHEKSQADDVEFQIDVPKAKFRPFDEQARKEEEQLSQILFGGPSNFLQCLEEAENEAGPSNSNIDSGVGEDDSDENESVRKPAWTDEDDDGIDVGQALDSQRRKLPSGGINSRSNKYSNLLRHKFQSVLGTPKWASLDKRKRTESDSDDEVLRSCGFISKTVTSHLPPSVLEFKKVKDLNCETYSEGPYVNSVEFHPSSSVALVAGNGAIASLFAVDGRRNNKLHSIAFQHYPILCAKFLQNGNEALLGSRHSHMFSYDLLAAKPIRYNLPQGLTQCKNFVVSPDSQYVAIAGKWGEVHLLAAASKERITTLKQDSEVTALTFNPMGDLLFGHSDTGEITVWDMNSLRIKHKFMDEGCLQGTALSISSSNQFLATGSAQGVVNLYGMEDVLKANIPKPRKSILNLTTGVKDLKFNASSELLGFCSAEMQNSVKLFHLGSGTVFSNFPNFETKMGNVNVLNFSPNSGFVALGNRKSVVALYRLKHYKNY</sequence>
<comment type="subcellular location">
    <subcellularLocation>
        <location evidence="1">Nucleus</location>
        <location evidence="1">Nucleolus</location>
    </subcellularLocation>
</comment>
<evidence type="ECO:0000313" key="9">
    <source>
        <dbReference type="EMBL" id="CAG9855620.1"/>
    </source>
</evidence>
<dbReference type="SUPFAM" id="SSF50978">
    <property type="entry name" value="WD40 repeat-like"/>
    <property type="match status" value="1"/>
</dbReference>
<dbReference type="SMART" id="SM00320">
    <property type="entry name" value="WD40"/>
    <property type="match status" value="4"/>
</dbReference>
<keyword evidence="5" id="KW-0539">Nucleus</keyword>
<feature type="region of interest" description="Disordered" evidence="8">
    <location>
        <begin position="1"/>
        <end position="47"/>
    </location>
</feature>
<dbReference type="PANTHER" id="PTHR18359:SF0">
    <property type="entry name" value="U3 SMALL NUCLEOLAR RNA-ASSOCIATED PROTEIN 18 HOMOLOG"/>
    <property type="match status" value="1"/>
</dbReference>
<dbReference type="Pfam" id="PF00400">
    <property type="entry name" value="WD40"/>
    <property type="match status" value="1"/>
</dbReference>
<dbReference type="GO" id="GO:0034388">
    <property type="term" value="C:Pwp2p-containing subcomplex of 90S preribosome"/>
    <property type="evidence" value="ECO:0007669"/>
    <property type="project" value="TreeGrafter"/>
</dbReference>
<protein>
    <recommendedName>
        <fullName evidence="11">U3 small nucleolar RNA-associated protein 18-like protein</fullName>
    </recommendedName>
</protein>
<comment type="similarity">
    <text evidence="6">Belongs to the WD repeat UTP18 family.</text>
</comment>
<evidence type="ECO:0000256" key="8">
    <source>
        <dbReference type="SAM" id="MobiDB-lite"/>
    </source>
</evidence>
<evidence type="ECO:0000313" key="10">
    <source>
        <dbReference type="Proteomes" id="UP001153712"/>
    </source>
</evidence>
<reference evidence="9" key="1">
    <citation type="submission" date="2022-01" db="EMBL/GenBank/DDBJ databases">
        <authorList>
            <person name="King R."/>
        </authorList>
    </citation>
    <scope>NUCLEOTIDE SEQUENCE</scope>
</reference>
<keyword evidence="4" id="KW-0677">Repeat</keyword>
<dbReference type="GO" id="GO:0032040">
    <property type="term" value="C:small-subunit processome"/>
    <property type="evidence" value="ECO:0007669"/>
    <property type="project" value="TreeGrafter"/>
</dbReference>
<evidence type="ECO:0000256" key="2">
    <source>
        <dbReference type="ARBA" id="ARBA00022552"/>
    </source>
</evidence>
<dbReference type="PROSITE" id="PS50082">
    <property type="entry name" value="WD_REPEATS_2"/>
    <property type="match status" value="1"/>
</dbReference>
<feature type="compositionally biased region" description="Basic residues" evidence="8">
    <location>
        <begin position="1"/>
        <end position="13"/>
    </location>
</feature>
<evidence type="ECO:0000256" key="5">
    <source>
        <dbReference type="ARBA" id="ARBA00023242"/>
    </source>
</evidence>
<dbReference type="Proteomes" id="UP001153712">
    <property type="component" value="Chromosome 11"/>
</dbReference>
<feature type="repeat" description="WD" evidence="7">
    <location>
        <begin position="321"/>
        <end position="362"/>
    </location>
</feature>
<evidence type="ECO:0008006" key="11">
    <source>
        <dbReference type="Google" id="ProtNLM"/>
    </source>
</evidence>
<organism evidence="9 10">
    <name type="scientific">Phyllotreta striolata</name>
    <name type="common">Striped flea beetle</name>
    <name type="synonym">Crioceris striolata</name>
    <dbReference type="NCBI Taxonomy" id="444603"/>
    <lineage>
        <taxon>Eukaryota</taxon>
        <taxon>Metazoa</taxon>
        <taxon>Ecdysozoa</taxon>
        <taxon>Arthropoda</taxon>
        <taxon>Hexapoda</taxon>
        <taxon>Insecta</taxon>
        <taxon>Pterygota</taxon>
        <taxon>Neoptera</taxon>
        <taxon>Endopterygota</taxon>
        <taxon>Coleoptera</taxon>
        <taxon>Polyphaga</taxon>
        <taxon>Cucujiformia</taxon>
        <taxon>Chrysomeloidea</taxon>
        <taxon>Chrysomelidae</taxon>
        <taxon>Galerucinae</taxon>
        <taxon>Alticini</taxon>
        <taxon>Phyllotreta</taxon>
    </lineage>
</organism>
<evidence type="ECO:0000256" key="4">
    <source>
        <dbReference type="ARBA" id="ARBA00022737"/>
    </source>
</evidence>
<evidence type="ECO:0000256" key="6">
    <source>
        <dbReference type="ARBA" id="ARBA00025767"/>
    </source>
</evidence>
<evidence type="ECO:0000256" key="7">
    <source>
        <dbReference type="PROSITE-ProRule" id="PRU00221"/>
    </source>
</evidence>
<evidence type="ECO:0000256" key="3">
    <source>
        <dbReference type="ARBA" id="ARBA00022574"/>
    </source>
</evidence>
<dbReference type="AlphaFoldDB" id="A0A9N9TI30"/>
<accession>A0A9N9TI30</accession>
<dbReference type="OrthoDB" id="1935146at2759"/>